<dbReference type="PROSITE" id="PS51724">
    <property type="entry name" value="SPOR"/>
    <property type="match status" value="1"/>
</dbReference>
<proteinExistence type="predicted"/>
<evidence type="ECO:0000256" key="1">
    <source>
        <dbReference type="SAM" id="MobiDB-lite"/>
    </source>
</evidence>
<organism evidence="4">
    <name type="scientific">hydrothermal vent metagenome</name>
    <dbReference type="NCBI Taxonomy" id="652676"/>
    <lineage>
        <taxon>unclassified sequences</taxon>
        <taxon>metagenomes</taxon>
        <taxon>ecological metagenomes</taxon>
    </lineage>
</organism>
<sequence length="239" mass="26741">MNDHNLDDLIVDTPKQSKAKGFLTIIALFIVVLIVAIILTKIILKDSKTGKPALIDENTEMISPELTLQHAIEEPKESEDPALSDMIKDDEIDAPVENVSQKPNSDQTKEAHAQEETIVIDEEKGEVTIATPKQPTVQKEKKTAVTTKPAMHKIATSKPKKIQHTTLAYYIQVGSFRKTPIKSSRLISAIKKNGYHYNIYSSNGMKKVLIGPYKSRAEADRAIIRVKDRINKHAFVFTK</sequence>
<evidence type="ECO:0000313" key="4">
    <source>
        <dbReference type="EMBL" id="SFV90016.1"/>
    </source>
</evidence>
<dbReference type="InterPro" id="IPR007730">
    <property type="entry name" value="SPOR-like_dom"/>
</dbReference>
<protein>
    <submittedName>
        <fullName evidence="4">Arginine/ornithine antiporter ArcD</fullName>
    </submittedName>
</protein>
<dbReference type="Pfam" id="PF05036">
    <property type="entry name" value="SPOR"/>
    <property type="match status" value="1"/>
</dbReference>
<keyword evidence="2" id="KW-0812">Transmembrane</keyword>
<feature type="domain" description="SPOR" evidence="3">
    <location>
        <begin position="163"/>
        <end position="239"/>
    </location>
</feature>
<dbReference type="GO" id="GO:0030428">
    <property type="term" value="C:cell septum"/>
    <property type="evidence" value="ECO:0007669"/>
    <property type="project" value="TreeGrafter"/>
</dbReference>
<accession>A0A1W1E8D2</accession>
<evidence type="ECO:0000256" key="2">
    <source>
        <dbReference type="SAM" id="Phobius"/>
    </source>
</evidence>
<feature type="transmembrane region" description="Helical" evidence="2">
    <location>
        <begin position="22"/>
        <end position="44"/>
    </location>
</feature>
<keyword evidence="2" id="KW-0472">Membrane</keyword>
<dbReference type="Gene3D" id="3.30.70.1070">
    <property type="entry name" value="Sporulation related repeat"/>
    <property type="match status" value="1"/>
</dbReference>
<dbReference type="InterPro" id="IPR052521">
    <property type="entry name" value="Cell_div_SPOR-domain"/>
</dbReference>
<evidence type="ECO:0000259" key="3">
    <source>
        <dbReference type="PROSITE" id="PS51724"/>
    </source>
</evidence>
<feature type="region of interest" description="Disordered" evidence="1">
    <location>
        <begin position="134"/>
        <end position="158"/>
    </location>
</feature>
<dbReference type="EMBL" id="FPIB01000007">
    <property type="protein sequence ID" value="SFV90016.1"/>
    <property type="molecule type" value="Genomic_DNA"/>
</dbReference>
<dbReference type="GO" id="GO:0032506">
    <property type="term" value="P:cytokinetic process"/>
    <property type="evidence" value="ECO:0007669"/>
    <property type="project" value="TreeGrafter"/>
</dbReference>
<reference evidence="4" key="1">
    <citation type="submission" date="2016-10" db="EMBL/GenBank/DDBJ databases">
        <authorList>
            <person name="de Groot N.N."/>
        </authorList>
    </citation>
    <scope>NUCLEOTIDE SEQUENCE</scope>
</reference>
<dbReference type="GO" id="GO:0042834">
    <property type="term" value="F:peptidoglycan binding"/>
    <property type="evidence" value="ECO:0007669"/>
    <property type="project" value="InterPro"/>
</dbReference>
<dbReference type="PANTHER" id="PTHR38687">
    <property type="entry name" value="CELL DIVISION PROTEIN DEDD-RELATED"/>
    <property type="match status" value="1"/>
</dbReference>
<gene>
    <name evidence="4" type="ORF">MNB_SV-4-1196</name>
</gene>
<dbReference type="InterPro" id="IPR036680">
    <property type="entry name" value="SPOR-like_sf"/>
</dbReference>
<dbReference type="GO" id="GO:0032153">
    <property type="term" value="C:cell division site"/>
    <property type="evidence" value="ECO:0007669"/>
    <property type="project" value="TreeGrafter"/>
</dbReference>
<dbReference type="SUPFAM" id="SSF110997">
    <property type="entry name" value="Sporulation related repeat"/>
    <property type="match status" value="1"/>
</dbReference>
<dbReference type="AlphaFoldDB" id="A0A1W1E8D2"/>
<name>A0A1W1E8D2_9ZZZZ</name>
<keyword evidence="2" id="KW-1133">Transmembrane helix</keyword>
<dbReference type="PANTHER" id="PTHR38687:SF1">
    <property type="entry name" value="CELL DIVISION PROTEIN DEDD"/>
    <property type="match status" value="1"/>
</dbReference>